<dbReference type="Proteomes" id="UP000184386">
    <property type="component" value="Unassembled WGS sequence"/>
</dbReference>
<dbReference type="RefSeq" id="WP_084124514.1">
    <property type="nucleotide sequence ID" value="NZ_FRAC01000023.1"/>
</dbReference>
<proteinExistence type="inferred from homology"/>
<evidence type="ECO:0000259" key="5">
    <source>
        <dbReference type="PROSITE" id="PS50126"/>
    </source>
</evidence>
<dbReference type="FunFam" id="2.40.50.140:FF:000051">
    <property type="entry name" value="RNA-binding transcriptional accessory protein"/>
    <property type="match status" value="1"/>
</dbReference>
<dbReference type="AlphaFoldDB" id="A0A1M6XT66"/>
<dbReference type="GO" id="GO:0005840">
    <property type="term" value="C:ribosome"/>
    <property type="evidence" value="ECO:0007669"/>
    <property type="project" value="UniProtKB-KW"/>
</dbReference>
<dbReference type="CDD" id="cd04465">
    <property type="entry name" value="S1_RPS1_repeat_ec2_hs2"/>
    <property type="match status" value="1"/>
</dbReference>
<feature type="domain" description="S1 motif" evidence="5">
    <location>
        <begin position="131"/>
        <end position="197"/>
    </location>
</feature>
<keyword evidence="7" id="KW-1185">Reference proteome</keyword>
<reference evidence="6 7" key="1">
    <citation type="submission" date="2016-11" db="EMBL/GenBank/DDBJ databases">
        <authorList>
            <person name="Jaros S."/>
            <person name="Januszkiewicz K."/>
            <person name="Wedrychowicz H."/>
        </authorList>
    </citation>
    <scope>NUCLEOTIDE SEQUENCE [LARGE SCALE GENOMIC DNA]</scope>
    <source>
        <strain evidence="6 7">DSM 15929</strain>
    </source>
</reference>
<dbReference type="GO" id="GO:0006412">
    <property type="term" value="P:translation"/>
    <property type="evidence" value="ECO:0007669"/>
    <property type="project" value="TreeGrafter"/>
</dbReference>
<dbReference type="PROSITE" id="PS50126">
    <property type="entry name" value="S1"/>
    <property type="match status" value="3"/>
</dbReference>
<dbReference type="GO" id="GO:1990904">
    <property type="term" value="C:ribonucleoprotein complex"/>
    <property type="evidence" value="ECO:0007669"/>
    <property type="project" value="UniProtKB-KW"/>
</dbReference>
<name>A0A1M6XT66_9FIRM</name>
<evidence type="ECO:0000256" key="3">
    <source>
        <dbReference type="ARBA" id="ARBA00023274"/>
    </source>
</evidence>
<dbReference type="GO" id="GO:0005737">
    <property type="term" value="C:cytoplasm"/>
    <property type="evidence" value="ECO:0007669"/>
    <property type="project" value="UniProtKB-ARBA"/>
</dbReference>
<dbReference type="EMBL" id="FRAC01000023">
    <property type="protein sequence ID" value="SHL09005.1"/>
    <property type="molecule type" value="Genomic_DNA"/>
</dbReference>
<organism evidence="6 7">
    <name type="scientific">Anaerocolumna jejuensis DSM 15929</name>
    <dbReference type="NCBI Taxonomy" id="1121322"/>
    <lineage>
        <taxon>Bacteria</taxon>
        <taxon>Bacillati</taxon>
        <taxon>Bacillota</taxon>
        <taxon>Clostridia</taxon>
        <taxon>Lachnospirales</taxon>
        <taxon>Lachnospiraceae</taxon>
        <taxon>Anaerocolumna</taxon>
    </lineage>
</organism>
<protein>
    <submittedName>
        <fullName evidence="6">Small subunit ribosomal protein S1</fullName>
    </submittedName>
</protein>
<dbReference type="InterPro" id="IPR012340">
    <property type="entry name" value="NA-bd_OB-fold"/>
</dbReference>
<dbReference type="CDD" id="cd05687">
    <property type="entry name" value="S1_RPS1_repeat_ec1_hs1"/>
    <property type="match status" value="1"/>
</dbReference>
<sequence length="324" mass="35186">MNDKFDVETEEVTAETETAPTEAVPSMKEFEDQISKSLHKIEEGTLVKGTVIGISDTEVTVDLGYYAEGIIPLEELSNDPRFSIKGDVTVGEEISGVVIREDDGKGNILLSKKEADDILSWETLKEYRNNKNILKVKIAQAVNGGVTTFLLGIRAFIPASQLSLTYVEDLNTWVNKEVDVQVITVEEDKKKLVLSAKEVEKDLAAKDKLSKISHLPIGQVTKGTVEKLAPYGAFVNLGNGLSGLVHISQIANKRIKTPGEVLKEGQEVAVKIIDVKDGKISLSIKAVEEKADVSESIEEAPFEYSSGEEASTGLAGLLSKIKLS</sequence>
<dbReference type="GO" id="GO:0003735">
    <property type="term" value="F:structural constituent of ribosome"/>
    <property type="evidence" value="ECO:0007669"/>
    <property type="project" value="TreeGrafter"/>
</dbReference>
<dbReference type="Pfam" id="PF00575">
    <property type="entry name" value="S1"/>
    <property type="match status" value="3"/>
</dbReference>
<dbReference type="InterPro" id="IPR050437">
    <property type="entry name" value="Ribos_protein_bS1-like"/>
</dbReference>
<dbReference type="SMART" id="SM00316">
    <property type="entry name" value="S1"/>
    <property type="match status" value="3"/>
</dbReference>
<dbReference type="STRING" id="1121322.SAMN02745136_04051"/>
<dbReference type="PRINTS" id="PR00681">
    <property type="entry name" value="RIBOSOMALS1"/>
</dbReference>
<evidence type="ECO:0000256" key="4">
    <source>
        <dbReference type="SAM" id="MobiDB-lite"/>
    </source>
</evidence>
<feature type="domain" description="S1 motif" evidence="5">
    <location>
        <begin position="44"/>
        <end position="113"/>
    </location>
</feature>
<comment type="similarity">
    <text evidence="1">Belongs to the bacterial ribosomal protein bS1 family.</text>
</comment>
<dbReference type="GO" id="GO:0003729">
    <property type="term" value="F:mRNA binding"/>
    <property type="evidence" value="ECO:0007669"/>
    <property type="project" value="TreeGrafter"/>
</dbReference>
<dbReference type="PANTHER" id="PTHR10724:SF7">
    <property type="entry name" value="SMALL RIBOSOMAL SUBUNIT PROTEIN BS1C"/>
    <property type="match status" value="1"/>
</dbReference>
<evidence type="ECO:0000313" key="7">
    <source>
        <dbReference type="Proteomes" id="UP000184386"/>
    </source>
</evidence>
<evidence type="ECO:0000256" key="2">
    <source>
        <dbReference type="ARBA" id="ARBA00022980"/>
    </source>
</evidence>
<dbReference type="InterPro" id="IPR035104">
    <property type="entry name" value="Ribosomal_protein_S1-like"/>
</dbReference>
<dbReference type="OrthoDB" id="9810507at2"/>
<dbReference type="Gene3D" id="2.40.50.140">
    <property type="entry name" value="Nucleic acid-binding proteins"/>
    <property type="match status" value="3"/>
</dbReference>
<gene>
    <name evidence="6" type="ORF">SAMN02745136_04051</name>
</gene>
<feature type="region of interest" description="Disordered" evidence="4">
    <location>
        <begin position="1"/>
        <end position="20"/>
    </location>
</feature>
<feature type="domain" description="S1 motif" evidence="5">
    <location>
        <begin position="218"/>
        <end position="285"/>
    </location>
</feature>
<evidence type="ECO:0000313" key="6">
    <source>
        <dbReference type="EMBL" id="SHL09005.1"/>
    </source>
</evidence>
<keyword evidence="3" id="KW-0687">Ribonucleoprotein</keyword>
<keyword evidence="2 6" id="KW-0689">Ribosomal protein</keyword>
<evidence type="ECO:0000256" key="1">
    <source>
        <dbReference type="ARBA" id="ARBA00006767"/>
    </source>
</evidence>
<dbReference type="PANTHER" id="PTHR10724">
    <property type="entry name" value="30S RIBOSOMAL PROTEIN S1"/>
    <property type="match status" value="1"/>
</dbReference>
<dbReference type="SUPFAM" id="SSF50249">
    <property type="entry name" value="Nucleic acid-binding proteins"/>
    <property type="match status" value="3"/>
</dbReference>
<dbReference type="InterPro" id="IPR003029">
    <property type="entry name" value="S1_domain"/>
</dbReference>
<accession>A0A1M6XT66</accession>